<name>A0A433QRR2_9FUNG</name>
<comment type="caution">
    <text evidence="1">The sequence shown here is derived from an EMBL/GenBank/DDBJ whole genome shotgun (WGS) entry which is preliminary data.</text>
</comment>
<protein>
    <submittedName>
        <fullName evidence="1">Uncharacterized protein</fullName>
    </submittedName>
</protein>
<dbReference type="Proteomes" id="UP000274822">
    <property type="component" value="Unassembled WGS sequence"/>
</dbReference>
<dbReference type="EMBL" id="RBNJ01002036">
    <property type="protein sequence ID" value="RUS32466.1"/>
    <property type="molecule type" value="Genomic_DNA"/>
</dbReference>
<dbReference type="AlphaFoldDB" id="A0A433QRR2"/>
<keyword evidence="2" id="KW-1185">Reference proteome</keyword>
<evidence type="ECO:0000313" key="2">
    <source>
        <dbReference type="Proteomes" id="UP000274822"/>
    </source>
</evidence>
<gene>
    <name evidence="1" type="ORF">BC938DRAFT_475326</name>
</gene>
<proteinExistence type="predicted"/>
<evidence type="ECO:0000313" key="1">
    <source>
        <dbReference type="EMBL" id="RUS32466.1"/>
    </source>
</evidence>
<organism evidence="1 2">
    <name type="scientific">Jimgerdemannia flammicorona</name>
    <dbReference type="NCBI Taxonomy" id="994334"/>
    <lineage>
        <taxon>Eukaryota</taxon>
        <taxon>Fungi</taxon>
        <taxon>Fungi incertae sedis</taxon>
        <taxon>Mucoromycota</taxon>
        <taxon>Mucoromycotina</taxon>
        <taxon>Endogonomycetes</taxon>
        <taxon>Endogonales</taxon>
        <taxon>Endogonaceae</taxon>
        <taxon>Jimgerdemannia</taxon>
    </lineage>
</organism>
<accession>A0A433QRR2</accession>
<reference evidence="1 2" key="1">
    <citation type="journal article" date="2018" name="New Phytol.">
        <title>Phylogenomics of Endogonaceae and evolution of mycorrhizas within Mucoromycota.</title>
        <authorList>
            <person name="Chang Y."/>
            <person name="Desiro A."/>
            <person name="Na H."/>
            <person name="Sandor L."/>
            <person name="Lipzen A."/>
            <person name="Clum A."/>
            <person name="Barry K."/>
            <person name="Grigoriev I.V."/>
            <person name="Martin F.M."/>
            <person name="Stajich J.E."/>
            <person name="Smith M.E."/>
            <person name="Bonito G."/>
            <person name="Spatafora J.W."/>
        </authorList>
    </citation>
    <scope>NUCLEOTIDE SEQUENCE [LARGE SCALE GENOMIC DNA]</scope>
    <source>
        <strain evidence="1 2">AD002</strain>
    </source>
</reference>
<sequence>MHENIQIRRFFSHSRYARIALSLIPSPNPNLLITTPSAQTTTFPHSKSSLTNPSFICSAPTAVSSMHLSFPSSTSAAISPSFRATYSLEMASSSAA</sequence>